<proteinExistence type="predicted"/>
<dbReference type="InterPro" id="IPR022385">
    <property type="entry name" value="Rhs_assc_core"/>
</dbReference>
<dbReference type="Pfam" id="PF05593">
    <property type="entry name" value="RHS_repeat"/>
    <property type="match status" value="3"/>
</dbReference>
<protein>
    <submittedName>
        <fullName evidence="5">Polymorphic toxin type 44 domain-containing protein</fullName>
    </submittedName>
</protein>
<dbReference type="InterPro" id="IPR031325">
    <property type="entry name" value="RHS_repeat"/>
</dbReference>
<dbReference type="Proteomes" id="UP001527202">
    <property type="component" value="Unassembled WGS sequence"/>
</dbReference>
<dbReference type="InterPro" id="IPR056823">
    <property type="entry name" value="TEN-like_YD-shell"/>
</dbReference>
<dbReference type="EMBL" id="JAMDMJ010000004">
    <property type="protein sequence ID" value="MCY9594939.1"/>
    <property type="molecule type" value="Genomic_DNA"/>
</dbReference>
<comment type="caution">
    <text evidence="5">The sequence shown here is derived from an EMBL/GenBank/DDBJ whole genome shotgun (WGS) entry which is preliminary data.</text>
</comment>
<dbReference type="PANTHER" id="PTHR32305">
    <property type="match status" value="1"/>
</dbReference>
<dbReference type="NCBIfam" id="TIGR01643">
    <property type="entry name" value="YD_repeat_2x"/>
    <property type="match status" value="6"/>
</dbReference>
<feature type="region of interest" description="Disordered" evidence="2">
    <location>
        <begin position="1"/>
        <end position="20"/>
    </location>
</feature>
<feature type="region of interest" description="Disordered" evidence="2">
    <location>
        <begin position="622"/>
        <end position="648"/>
    </location>
</feature>
<organism evidence="5 6">
    <name type="scientific">Paenibacillus chitinolyticus</name>
    <dbReference type="NCBI Taxonomy" id="79263"/>
    <lineage>
        <taxon>Bacteria</taxon>
        <taxon>Bacillati</taxon>
        <taxon>Bacillota</taxon>
        <taxon>Bacilli</taxon>
        <taxon>Bacillales</taxon>
        <taxon>Paenibacillaceae</taxon>
        <taxon>Paenibacillus</taxon>
    </lineage>
</organism>
<feature type="compositionally biased region" description="Polar residues" evidence="2">
    <location>
        <begin position="45"/>
        <end position="58"/>
    </location>
</feature>
<dbReference type="RefSeq" id="WP_268629908.1">
    <property type="nucleotide sequence ID" value="NZ_JAMDMJ010000004.1"/>
</dbReference>
<accession>A0ABT4FCC1</accession>
<reference evidence="5 6" key="1">
    <citation type="submission" date="2022-05" db="EMBL/GenBank/DDBJ databases">
        <title>Genome Sequencing of Bee-Associated Microbes.</title>
        <authorList>
            <person name="Dunlap C."/>
        </authorList>
    </citation>
    <scope>NUCLEOTIDE SEQUENCE [LARGE SCALE GENOMIC DNA]</scope>
    <source>
        <strain evidence="5 6">NRRL B-23120</strain>
    </source>
</reference>
<dbReference type="Gene3D" id="2.180.10.10">
    <property type="entry name" value="RHS repeat-associated core"/>
    <property type="match status" value="4"/>
</dbReference>
<dbReference type="Pfam" id="PF15607">
    <property type="entry name" value="Ntox44"/>
    <property type="match status" value="1"/>
</dbReference>
<feature type="compositionally biased region" description="Polar residues" evidence="2">
    <location>
        <begin position="1"/>
        <end position="14"/>
    </location>
</feature>
<keyword evidence="1" id="KW-0677">Repeat</keyword>
<evidence type="ECO:0000256" key="2">
    <source>
        <dbReference type="SAM" id="MobiDB-lite"/>
    </source>
</evidence>
<evidence type="ECO:0000259" key="4">
    <source>
        <dbReference type="Pfam" id="PF25023"/>
    </source>
</evidence>
<dbReference type="InterPro" id="IPR028946">
    <property type="entry name" value="Ntox44"/>
</dbReference>
<evidence type="ECO:0000313" key="6">
    <source>
        <dbReference type="Proteomes" id="UP001527202"/>
    </source>
</evidence>
<keyword evidence="6" id="KW-1185">Reference proteome</keyword>
<gene>
    <name evidence="5" type="ORF">M5X16_04010</name>
</gene>
<evidence type="ECO:0000259" key="3">
    <source>
        <dbReference type="Pfam" id="PF15607"/>
    </source>
</evidence>
<dbReference type="NCBIfam" id="TIGR03696">
    <property type="entry name" value="Rhs_assc_core"/>
    <property type="match status" value="1"/>
</dbReference>
<feature type="domain" description="Teneurin-like YD-shell" evidence="4">
    <location>
        <begin position="909"/>
        <end position="1104"/>
    </location>
</feature>
<feature type="domain" description="Teneurin-like YD-shell" evidence="4">
    <location>
        <begin position="1192"/>
        <end position="1459"/>
    </location>
</feature>
<evidence type="ECO:0000256" key="1">
    <source>
        <dbReference type="ARBA" id="ARBA00022737"/>
    </source>
</evidence>
<feature type="domain" description="Bacterial toxin 44" evidence="3">
    <location>
        <begin position="1598"/>
        <end position="1671"/>
    </location>
</feature>
<name>A0ABT4FCC1_9BACL</name>
<dbReference type="PANTHER" id="PTHR32305:SF15">
    <property type="entry name" value="PROTEIN RHSA-RELATED"/>
    <property type="match status" value="1"/>
</dbReference>
<evidence type="ECO:0000313" key="5">
    <source>
        <dbReference type="EMBL" id="MCY9594939.1"/>
    </source>
</evidence>
<dbReference type="InterPro" id="IPR006530">
    <property type="entry name" value="YD"/>
</dbReference>
<dbReference type="Pfam" id="PF25023">
    <property type="entry name" value="TEN_YD-shell"/>
    <property type="match status" value="2"/>
</dbReference>
<dbReference type="InterPro" id="IPR050708">
    <property type="entry name" value="T6SS_VgrG/RHS"/>
</dbReference>
<feature type="region of interest" description="Disordered" evidence="2">
    <location>
        <begin position="36"/>
        <end position="58"/>
    </location>
</feature>
<sequence length="1674" mass="189492">MEIQSALQTRQDPSQPLGEVLNQMNPTIEEQLKKEDYSAERFAEKQSQPGPTAPTVSEQTYGTYVESSGDSIIPDPSLLYPSGVTDATYGRVSLLSSSNYPTSYDELAVKRLDIKADRAPWAFPISEDVSTLNGSLQIQTTDMTLPGRNGLSFELKRKYDSSDALYYEKDVLNDSVYTTQYYPELTTRLYFKYSNEMVTEDGGATDFTFGPGYRSVIRFKNDYTYWYLPFEIPYVEEFNNEQYDSFKKAWPYVDPENPNTQPFIQKEDIRLDGLEFIAKAYTTGNVRKEGKPQYIRTGYANKTKPIKNENRYPIGKGWSWDLPYIERKDNNKTYIRLFGGATYELDDRTLKGYPWKDLTMYYDSSVRVNNLLSTFRLDSLDGKKQYFAHNGELIQITDAYQNTIQFEYQDVTPYGQVLTKIKDAIGNEISIAYTEKEVTLTSGERTVKYDKIKDPQGNKELLSQVTDPAGRKTQYVYNVEAAPFDLVRDPKMKDNYVALLKQVYYPTKARTDYTYEKFNRSLGYFGQETVHRVKAREDVVTFADGTESRSNPVDYTYSGDSGSVQNKNTSYTTIVNNGRTQTSYSYDRVYIDDNTPEVFYNTQIKQDDGTTQSITMMEYNRTNRWPSPTKTTTKKVQGSSSSTEQVSQRTYDEYGNVLTETDPANTVSTYQYDATTHLLSSVTAPATSGLNSYMELERYPGTNGIKEVRVKENNSAGALKAQSSYTYDAHGNPISITIKDDAQDIVVNNGYGTQYHSAFPAEQSVQVTDAAKQNMTVTQRFEYNPSTGAMTKFTDGKGLMTKYEYDVLGRATKVIQPDSSTYTYTYNDAANEVTTVDPTGVTQITKWNPLGWKIKSGISGKASQEFGYDVYGRQTWSQDGAGNRTSYEYDKWDRLIATTYPGAEQAKATVSYDDINRKVISKDGENNRTEETYDLLGRATQRDISSATGALIGSVKFTYDAAGKVLTKSDGAGSNSGDVQTTQYSYDAMGRLASVTDAEANTTRYTYSKASNLIQIEYPDHNKKLKSYDQMGRVIQETDPLGQIETYFYDTNSNLTKSIDRKGNIHTFTYNAVNLLTASETTDEKISFSYDAAGRRLSMQDGIGTTGYTYEPSTGWLTQVKYPDQRTLQYAYDQQGKRTKMTDPFGVVTNYEYDTQNRITAVGTEPAEWDATYQYKKNGLLAATQAKNGVHAAFTYEGVNLTALTQAKSGAAVQSFSYGYDLHANQTSKVENGVTQSFSYDALNRIATSSDYNENYSYDNRGNRLTLQSDKPINPVDTSYTYDNRNRLNAVQLDESSHVNYKYNGDNLLTERTENGITTRYYYDGDQMIAEGTVTNGVAAHKASYLRGNQLVARVDANGSKAYYVHNGHGDVVELRDANGNVINQYAYDLWGNPTTVLKGVDNPFLYSGEYWDESVELQYLRARWYDPSMGRFINEDTYEGQLDNPLSLNLYTYVENNPLTHVDPSGHCGIKSGGGLYNCNEVDTKLISLKQTAESPMITKSGKAAVASEAWRLRNSAGSYDEKNNPSGYTVRYDKDLDYYMIYDVTDKLNNLMISYEKKYKDFSDNNSTKDVYLKFYNTVRGTAELDLKNQPDWQHSHFIYSGEYVDKDVPGNISYGYFGKVMKIPDFMLLEAAGLAQMFAGTWKVEDYKSYFDDPRDQARIWQGIDLYKSWH</sequence>